<evidence type="ECO:0000259" key="3">
    <source>
        <dbReference type="PROSITE" id="PS50041"/>
    </source>
</evidence>
<dbReference type="InterPro" id="IPR016187">
    <property type="entry name" value="CTDL_fold"/>
</dbReference>
<keyword evidence="2" id="KW-0732">Signal</keyword>
<dbReference type="Gene3D" id="3.10.100.10">
    <property type="entry name" value="Mannose-Binding Protein A, subunit A"/>
    <property type="match status" value="2"/>
</dbReference>
<evidence type="ECO:0000256" key="2">
    <source>
        <dbReference type="SAM" id="SignalP"/>
    </source>
</evidence>
<evidence type="ECO:0000313" key="4">
    <source>
        <dbReference type="Proteomes" id="UP000694851"/>
    </source>
</evidence>
<reference evidence="5" key="1">
    <citation type="submission" date="2025-08" db="UniProtKB">
        <authorList>
            <consortium name="RefSeq"/>
        </authorList>
    </citation>
    <scope>IDENTIFICATION</scope>
    <source>
        <tissue evidence="5">Muscle</tissue>
    </source>
</reference>
<dbReference type="AlphaFoldDB" id="A0A8B7RNZ7"/>
<dbReference type="Pfam" id="PF00059">
    <property type="entry name" value="Lectin_C"/>
    <property type="match status" value="2"/>
</dbReference>
<dbReference type="OrthoDB" id="6369810at2759"/>
<feature type="domain" description="C-type lectin" evidence="3">
    <location>
        <begin position="34"/>
        <end position="149"/>
    </location>
</feature>
<dbReference type="PROSITE" id="PS50041">
    <property type="entry name" value="C_TYPE_LECTIN_2"/>
    <property type="match status" value="2"/>
</dbReference>
<feature type="chain" id="PRO_5034487584" evidence="2">
    <location>
        <begin position="22"/>
        <end position="512"/>
    </location>
</feature>
<accession>A0A8B7RNZ7</accession>
<dbReference type="RefSeq" id="XP_019502003.1">
    <property type="nucleotide sequence ID" value="XM_019646458.1"/>
</dbReference>
<dbReference type="GeneID" id="109384814"/>
<dbReference type="InterPro" id="IPR001304">
    <property type="entry name" value="C-type_lectin-like"/>
</dbReference>
<dbReference type="PANTHER" id="PTHR45784">
    <property type="entry name" value="C-TYPE LECTIN DOMAIN FAMILY 20 MEMBER A-RELATED"/>
    <property type="match status" value="1"/>
</dbReference>
<organism evidence="4 5">
    <name type="scientific">Hipposideros armiger</name>
    <name type="common">Great Himalayan leaf-nosed bat</name>
    <dbReference type="NCBI Taxonomy" id="186990"/>
    <lineage>
        <taxon>Eukaryota</taxon>
        <taxon>Metazoa</taxon>
        <taxon>Chordata</taxon>
        <taxon>Craniata</taxon>
        <taxon>Vertebrata</taxon>
        <taxon>Euteleostomi</taxon>
        <taxon>Mammalia</taxon>
        <taxon>Eutheria</taxon>
        <taxon>Laurasiatheria</taxon>
        <taxon>Chiroptera</taxon>
        <taxon>Yinpterochiroptera</taxon>
        <taxon>Rhinolophoidea</taxon>
        <taxon>Hipposideridae</taxon>
        <taxon>Hipposideros</taxon>
    </lineage>
</organism>
<dbReference type="InterPro" id="IPR016186">
    <property type="entry name" value="C-type_lectin-like/link_sf"/>
</dbReference>
<dbReference type="CTD" id="400797"/>
<evidence type="ECO:0000313" key="5">
    <source>
        <dbReference type="RefSeq" id="XP_019502003.1"/>
    </source>
</evidence>
<feature type="signal peptide" evidence="2">
    <location>
        <begin position="1"/>
        <end position="21"/>
    </location>
</feature>
<dbReference type="SUPFAM" id="SSF56436">
    <property type="entry name" value="C-type lectin-like"/>
    <property type="match status" value="2"/>
</dbReference>
<dbReference type="PANTHER" id="PTHR45784:SF5">
    <property type="entry name" value="C-TYPE LECTIN DOMAIN FAMILY 20 MEMBER A-RELATED"/>
    <property type="match status" value="1"/>
</dbReference>
<protein>
    <submittedName>
        <fullName evidence="5">C-type lectin domain-containing protein LINC00083 isoform X1</fullName>
    </submittedName>
</protein>
<feature type="domain" description="C-type lectin" evidence="3">
    <location>
        <begin position="177"/>
        <end position="293"/>
    </location>
</feature>
<dbReference type="SMART" id="SM00034">
    <property type="entry name" value="CLECT"/>
    <property type="match status" value="2"/>
</dbReference>
<dbReference type="KEGG" id="hai:109384814"/>
<evidence type="ECO:0000256" key="1">
    <source>
        <dbReference type="SAM" id="MobiDB-lite"/>
    </source>
</evidence>
<proteinExistence type="predicted"/>
<keyword evidence="4" id="KW-1185">Reference proteome</keyword>
<feature type="region of interest" description="Disordered" evidence="1">
    <location>
        <begin position="317"/>
        <end position="367"/>
    </location>
</feature>
<name>A0A8B7RNZ7_HIPAR</name>
<dbReference type="Proteomes" id="UP000694851">
    <property type="component" value="Unplaced"/>
</dbReference>
<gene>
    <name evidence="5" type="primary">LINC00083</name>
</gene>
<sequence length="512" mass="55122">MLAPGLPVCLCVAGVLQLVSAPDSILDSALQLVSGGKTFSRVEEQLSWLGALQYCRQHHTDLADLQSMNSVAGVSSLYSLTSSTEAWIGLFFDVRIHGLRWSSGSIFSAPKWSALPVFKEGICATLLSVVIVPSLGAASCTAQKPFICYYDPDTVRPNLVEPPFSLTPSPEPAEVQIGQLTFKRFDQGMTWLAALRYCRSHHTDLADLQTVTEQEGKEVLKSITSETEAWIGLYFHADSRSLSWSSDLGVSIPPWLKVPTLGVGLCAGVRTYANYYPRVYAVVCSSLQPFICFYDPSVGHRPSAALPKLINTPSSEVTVEVTPKPAVPSEGSGAGVRHTATATQAPQVSPSSLPGSEGHTPAPESGGEWAPNQAALCFPGQLFGILKADFTVPALTDPEDMKDQFLSEVRLLHTSSFDQSNDLTIEQGNMLKSSMIIDKALGSGLICSRCHLFGSWGLGGSCAGTFSDPVLTLSNIFPEFLFLFFLKLRHHCQENLPVGLGFSLNSCVTLGK</sequence>
<feature type="compositionally biased region" description="Polar residues" evidence="1">
    <location>
        <begin position="340"/>
        <end position="354"/>
    </location>
</feature>